<name>A0A2A3MF75_9PSED</name>
<dbReference type="Proteomes" id="UP000242313">
    <property type="component" value="Unassembled WGS sequence"/>
</dbReference>
<dbReference type="InterPro" id="IPR028096">
    <property type="entry name" value="EfeO_Cupredoxin"/>
</dbReference>
<accession>A0A2A3MF75</accession>
<dbReference type="AlphaFoldDB" id="A0A2A3MF75"/>
<keyword evidence="2" id="KW-1185">Reference proteome</keyword>
<comment type="caution">
    <text evidence="1">The sequence shown here is derived from an EMBL/GenBank/DDBJ whole genome shotgun (WGS) entry which is preliminary data.</text>
</comment>
<gene>
    <name evidence="1" type="ORF">CNQ84_14330</name>
</gene>
<evidence type="ECO:0000313" key="1">
    <source>
        <dbReference type="EMBL" id="PBK03441.1"/>
    </source>
</evidence>
<dbReference type="RefSeq" id="WP_096005525.1">
    <property type="nucleotide sequence ID" value="NZ_LMAZ01000005.1"/>
</dbReference>
<organism evidence="1 2">
    <name type="scientific">Pseudomonas abyssi</name>
    <dbReference type="NCBI Taxonomy" id="170540"/>
    <lineage>
        <taxon>Bacteria</taxon>
        <taxon>Pseudomonadati</taxon>
        <taxon>Pseudomonadota</taxon>
        <taxon>Gammaproteobacteria</taxon>
        <taxon>Pseudomonadales</taxon>
        <taxon>Pseudomonadaceae</taxon>
        <taxon>Pseudomonas</taxon>
    </lineage>
</organism>
<dbReference type="InterPro" id="IPR008972">
    <property type="entry name" value="Cupredoxin"/>
</dbReference>
<sequence length="114" mass="12186">MAGALPLSTPVAALLLSLFANAVLAGGLPTVELEIRDGAFDPAVIQVAAGQRFKINLHNRGNGPVEFESLALRVEKVLGPGVSSFVVIHPLRPGRYSFFDEFHLDMPEGIIEAH</sequence>
<reference evidence="1 2" key="1">
    <citation type="submission" date="2017-09" db="EMBL/GenBank/DDBJ databases">
        <title>Pseudomonas abyssi sp. nov. isolated from Abyssopelagic Water.</title>
        <authorList>
            <person name="Wei Y."/>
        </authorList>
    </citation>
    <scope>NUCLEOTIDE SEQUENCE [LARGE SCALE GENOMIC DNA]</scope>
    <source>
        <strain evidence="1 2">MT5</strain>
    </source>
</reference>
<dbReference type="Pfam" id="PF13473">
    <property type="entry name" value="Cupredoxin_1"/>
    <property type="match status" value="1"/>
</dbReference>
<accession>A0A395R0S8</accession>
<dbReference type="EMBL" id="NTMR01000019">
    <property type="protein sequence ID" value="PBK03441.1"/>
    <property type="molecule type" value="Genomic_DNA"/>
</dbReference>
<evidence type="ECO:0000313" key="2">
    <source>
        <dbReference type="Proteomes" id="UP000242313"/>
    </source>
</evidence>
<dbReference type="SUPFAM" id="SSF49503">
    <property type="entry name" value="Cupredoxins"/>
    <property type="match status" value="1"/>
</dbReference>
<proteinExistence type="predicted"/>
<dbReference type="Gene3D" id="2.60.40.420">
    <property type="entry name" value="Cupredoxins - blue copper proteins"/>
    <property type="match status" value="1"/>
</dbReference>
<protein>
    <submittedName>
        <fullName evidence="1">Iron transporter</fullName>
    </submittedName>
</protein>